<dbReference type="Gene3D" id="3.90.70.10">
    <property type="entry name" value="Cysteine proteinases"/>
    <property type="match status" value="2"/>
</dbReference>
<comment type="caution">
    <text evidence="9">The sequence shown here is derived from an EMBL/GenBank/DDBJ whole genome shotgun (WGS) entry which is preliminary data.</text>
</comment>
<dbReference type="PANTHER" id="PTHR43982:SF6">
    <property type="entry name" value="UBIQUITIN CARBOXYL-TERMINAL HYDROLASE 2-RELATED"/>
    <property type="match status" value="1"/>
</dbReference>
<feature type="domain" description="USP" evidence="8">
    <location>
        <begin position="633"/>
        <end position="1188"/>
    </location>
</feature>
<keyword evidence="5" id="KW-0378">Hydrolase</keyword>
<sequence length="1234" mass="140339">MTMASQPQPGKTAPRLIQDLLTYDPRYEDRAGRNLLSSPPPQFNPDGPRTPAVPYCNCRHNFMIKHEQSKEPIVGIDPTHETVYKVAVFCQKCRWHVELLVDFRDDGAKTTPCHQSSKDNPLHHFVFEAEDTESMDKYGNRLVPRVFRYQCSAPRCPVSLHIRMRPPRITERYFTTMTSTTGLKQRLENAKKIAGERADQNVARPVDALDFLSTYLSDCLKPQKGKSRIPLMNRKFLKTFGQDCDEILQDMGFTHEVEKNDEDEDVPVWHLPRPPPPGDPLDEDTQRTIIEDAQYELTTLLFKFKEVDRIGIRNAMIQPQPAIQIIERVMGCEEYPKKPLSGTRSSNSEEDHPYYAGLGSIGDFTDSLLIFAFIAQYRVDPSNASYYYECLQSIAIGRNSEDLNTEVMMLASKGHTTRQEVNNAYRYFSIDPQHASSISDENVLAVFRSRLPDIGPGQVEEARNTLRIIGNARNSDKIRQEASNAIETYEQASDWLGLGKDTPDDFVPTMVEMKLQEKNTDRDTVMKAVKIIAEARDSLYLREYAETGRLPEASIDAGEAYATLGIADRTQAYDVDMLRMQVDMSIAEKPVDREKLEKAFEVVCKDQRENPRTGGNGVAANDEKCYPLESWPVGCINIGNTCYLNSVLQYLFTIKRLRDMVLDCDKYLQEKTPAALEKKRVGRSAVTVEKVERAQQFVYELRKLFRRMINANERSIRPDLKLATLALSKDGVTYQDAPDHQNHDSGLGSLNGMAVIGPMPNPTASSEPSGELEETKVASATDSVMGDDGGARSETSSTVAEFDADEDHPMTSSVTANDISVDRPPQPTRPPPIPPRPQQQQQYQHQDLKKIEGWAQQQDAAEILNNIFDLLSCAIKPEDKFPDGEQYDVVKDLFFSEITTVRDTNGKVSTNSALQDNHLISPGSRDRSLYAALDDEFSLTELESEGKEDQSVSTSKYEYINRASPIQIINVRRLIFEGGRSKKDESHVGLEEVLYLDRYLRATDRLSEERLLELRQKQWDTQRKIRELKVRKQEVDETALGMNLTEVVAETANLIEDLAKVEDDKLIDLEQDPIPANAELASQLRDRVKDLDFEIKMLEGHMTDLEEEASKVFDSCKDHPYRLHAVFMHRGNSASGHYWIYIYDFQNQIWREYNDERIREVEDPLKAIYEKEGKGYHGTSTGVVYVREDLIYKYTEAVNRQPKPDDDTDVEMKEVEPETNFEEVQVINGVAVSP</sequence>
<dbReference type="GO" id="GO:0070628">
    <property type="term" value="F:proteasome binding"/>
    <property type="evidence" value="ECO:0007669"/>
    <property type="project" value="TreeGrafter"/>
</dbReference>
<feature type="compositionally biased region" description="Pro residues" evidence="7">
    <location>
        <begin position="824"/>
        <end position="837"/>
    </location>
</feature>
<dbReference type="PROSITE" id="PS00973">
    <property type="entry name" value="USP_2"/>
    <property type="match status" value="1"/>
</dbReference>
<dbReference type="Proteomes" id="UP000700596">
    <property type="component" value="Unassembled WGS sequence"/>
</dbReference>
<dbReference type="InterPro" id="IPR028889">
    <property type="entry name" value="USP"/>
</dbReference>
<evidence type="ECO:0000313" key="10">
    <source>
        <dbReference type="Proteomes" id="UP000700596"/>
    </source>
</evidence>
<protein>
    <recommendedName>
        <fullName evidence="2">ubiquitinyl hydrolase 1</fullName>
        <ecNumber evidence="2">3.4.19.12</ecNumber>
    </recommendedName>
</protein>
<keyword evidence="10" id="KW-1185">Reference proteome</keyword>
<keyword evidence="3" id="KW-0645">Protease</keyword>
<evidence type="ECO:0000256" key="1">
    <source>
        <dbReference type="ARBA" id="ARBA00000707"/>
    </source>
</evidence>
<dbReference type="Pfam" id="PF00443">
    <property type="entry name" value="UCH"/>
    <property type="match status" value="1"/>
</dbReference>
<dbReference type="AlphaFoldDB" id="A0A9P9EHN1"/>
<dbReference type="InterPro" id="IPR018200">
    <property type="entry name" value="USP_CS"/>
</dbReference>
<keyword evidence="6" id="KW-0788">Thiol protease</keyword>
<proteinExistence type="predicted"/>
<dbReference type="InterPro" id="IPR025305">
    <property type="entry name" value="UCH_repeat_domain"/>
</dbReference>
<keyword evidence="4" id="KW-0833">Ubl conjugation pathway</keyword>
<evidence type="ECO:0000256" key="7">
    <source>
        <dbReference type="SAM" id="MobiDB-lite"/>
    </source>
</evidence>
<dbReference type="InterPro" id="IPR044635">
    <property type="entry name" value="UBP14-like"/>
</dbReference>
<evidence type="ECO:0000256" key="5">
    <source>
        <dbReference type="ARBA" id="ARBA00022801"/>
    </source>
</evidence>
<organism evidence="9 10">
    <name type="scientific">Dendryphion nanum</name>
    <dbReference type="NCBI Taxonomy" id="256645"/>
    <lineage>
        <taxon>Eukaryota</taxon>
        <taxon>Fungi</taxon>
        <taxon>Dikarya</taxon>
        <taxon>Ascomycota</taxon>
        <taxon>Pezizomycotina</taxon>
        <taxon>Dothideomycetes</taxon>
        <taxon>Pleosporomycetidae</taxon>
        <taxon>Pleosporales</taxon>
        <taxon>Torulaceae</taxon>
        <taxon>Dendryphion</taxon>
    </lineage>
</organism>
<gene>
    <name evidence="9" type="ORF">B0J11DRAFT_475213</name>
</gene>
<evidence type="ECO:0000256" key="4">
    <source>
        <dbReference type="ARBA" id="ARBA00022786"/>
    </source>
</evidence>
<evidence type="ECO:0000256" key="3">
    <source>
        <dbReference type="ARBA" id="ARBA00022670"/>
    </source>
</evidence>
<dbReference type="GO" id="GO:0043161">
    <property type="term" value="P:proteasome-mediated ubiquitin-dependent protein catabolic process"/>
    <property type="evidence" value="ECO:0007669"/>
    <property type="project" value="InterPro"/>
</dbReference>
<dbReference type="EC" id="3.4.19.12" evidence="2"/>
<evidence type="ECO:0000313" key="9">
    <source>
        <dbReference type="EMBL" id="KAH7138010.1"/>
    </source>
</evidence>
<dbReference type="InterPro" id="IPR038765">
    <property type="entry name" value="Papain-like_cys_pep_sf"/>
</dbReference>
<accession>A0A9P9EHN1</accession>
<dbReference type="EMBL" id="JAGMWT010000001">
    <property type="protein sequence ID" value="KAH7138010.1"/>
    <property type="molecule type" value="Genomic_DNA"/>
</dbReference>
<evidence type="ECO:0000259" key="8">
    <source>
        <dbReference type="PROSITE" id="PS50235"/>
    </source>
</evidence>
<dbReference type="Pfam" id="PF13446">
    <property type="entry name" value="RPT"/>
    <property type="match status" value="4"/>
</dbReference>
<evidence type="ECO:0000256" key="2">
    <source>
        <dbReference type="ARBA" id="ARBA00012759"/>
    </source>
</evidence>
<dbReference type="GO" id="GO:0004843">
    <property type="term" value="F:cysteine-type deubiquitinase activity"/>
    <property type="evidence" value="ECO:0007669"/>
    <property type="project" value="UniProtKB-EC"/>
</dbReference>
<dbReference type="SUPFAM" id="SSF54001">
    <property type="entry name" value="Cysteine proteinases"/>
    <property type="match status" value="1"/>
</dbReference>
<dbReference type="PANTHER" id="PTHR43982">
    <property type="entry name" value="UBIQUITIN CARBOXYL-TERMINAL HYDROLASE"/>
    <property type="match status" value="1"/>
</dbReference>
<name>A0A9P9EHN1_9PLEO</name>
<dbReference type="GO" id="GO:0016579">
    <property type="term" value="P:protein deubiquitination"/>
    <property type="evidence" value="ECO:0007669"/>
    <property type="project" value="InterPro"/>
</dbReference>
<comment type="catalytic activity">
    <reaction evidence="1">
        <text>Thiol-dependent hydrolysis of ester, thioester, amide, peptide and isopeptide bonds formed by the C-terminal Gly of ubiquitin (a 76-residue protein attached to proteins as an intracellular targeting signal).</text>
        <dbReference type="EC" id="3.4.19.12"/>
    </reaction>
</comment>
<evidence type="ECO:0000256" key="6">
    <source>
        <dbReference type="ARBA" id="ARBA00022807"/>
    </source>
</evidence>
<dbReference type="PROSITE" id="PS50235">
    <property type="entry name" value="USP_3"/>
    <property type="match status" value="1"/>
</dbReference>
<dbReference type="InterPro" id="IPR001394">
    <property type="entry name" value="Peptidase_C19_UCH"/>
</dbReference>
<dbReference type="GO" id="GO:0061136">
    <property type="term" value="P:regulation of proteasomal protein catabolic process"/>
    <property type="evidence" value="ECO:0007669"/>
    <property type="project" value="TreeGrafter"/>
</dbReference>
<reference evidence="9" key="1">
    <citation type="journal article" date="2021" name="Nat. Commun.">
        <title>Genetic determinants of endophytism in the Arabidopsis root mycobiome.</title>
        <authorList>
            <person name="Mesny F."/>
            <person name="Miyauchi S."/>
            <person name="Thiergart T."/>
            <person name="Pickel B."/>
            <person name="Atanasova L."/>
            <person name="Karlsson M."/>
            <person name="Huettel B."/>
            <person name="Barry K.W."/>
            <person name="Haridas S."/>
            <person name="Chen C."/>
            <person name="Bauer D."/>
            <person name="Andreopoulos W."/>
            <person name="Pangilinan J."/>
            <person name="LaButti K."/>
            <person name="Riley R."/>
            <person name="Lipzen A."/>
            <person name="Clum A."/>
            <person name="Drula E."/>
            <person name="Henrissat B."/>
            <person name="Kohler A."/>
            <person name="Grigoriev I.V."/>
            <person name="Martin F.M."/>
            <person name="Hacquard S."/>
        </authorList>
    </citation>
    <scope>NUCLEOTIDE SEQUENCE</scope>
    <source>
        <strain evidence="9">MPI-CAGE-CH-0243</strain>
    </source>
</reference>
<feature type="region of interest" description="Disordered" evidence="7">
    <location>
        <begin position="30"/>
        <end position="49"/>
    </location>
</feature>
<dbReference type="OrthoDB" id="2420415at2759"/>
<feature type="region of interest" description="Disordered" evidence="7">
    <location>
        <begin position="734"/>
        <end position="843"/>
    </location>
</feature>